<evidence type="ECO:0000256" key="3">
    <source>
        <dbReference type="ARBA" id="ARBA00022801"/>
    </source>
</evidence>
<dbReference type="InterPro" id="IPR038765">
    <property type="entry name" value="Papain-like_cys_pep_sf"/>
</dbReference>
<sequence length="223" mass="24990">MGNMEVLKYNDVILRASYMDALGSHCYLNDQVIGVLFLAICDEESRKDAVDHLKLGNKRLVLFAVNDSDEFGVGQSGSQWSILIFDRTKHSFLHLDTMQGENHIPAFKLYDSVKQYVGVESASIKEGAKNKKKNKNKKKAANTAVASIEVSFKECEAPQQTNGYDCGVYVMAIAKAVSDFCLSGKTDKEVDWLSFVVKNVDASIEETFRQEIMRLIEDLRNSD</sequence>
<keyword evidence="7" id="KW-1185">Reference proteome</keyword>
<dbReference type="Pfam" id="PF02902">
    <property type="entry name" value="Peptidase_C48"/>
    <property type="match status" value="1"/>
</dbReference>
<protein>
    <recommendedName>
        <fullName evidence="5">Ubiquitin-like protease family profile domain-containing protein</fullName>
    </recommendedName>
</protein>
<dbReference type="PROSITE" id="PS50600">
    <property type="entry name" value="ULP_PROTEASE"/>
    <property type="match status" value="1"/>
</dbReference>
<reference evidence="6 7" key="1">
    <citation type="submission" date="2018-04" db="EMBL/GenBank/DDBJ databases">
        <authorList>
            <person name="Vogel A."/>
        </authorList>
    </citation>
    <scope>NUCLEOTIDE SEQUENCE [LARGE SCALE GENOMIC DNA]</scope>
</reference>
<organism evidence="6 7">
    <name type="scientific">Cuscuta campestris</name>
    <dbReference type="NCBI Taxonomy" id="132261"/>
    <lineage>
        <taxon>Eukaryota</taxon>
        <taxon>Viridiplantae</taxon>
        <taxon>Streptophyta</taxon>
        <taxon>Embryophyta</taxon>
        <taxon>Tracheophyta</taxon>
        <taxon>Spermatophyta</taxon>
        <taxon>Magnoliopsida</taxon>
        <taxon>eudicotyledons</taxon>
        <taxon>Gunneridae</taxon>
        <taxon>Pentapetalae</taxon>
        <taxon>asterids</taxon>
        <taxon>lamiids</taxon>
        <taxon>Solanales</taxon>
        <taxon>Convolvulaceae</taxon>
        <taxon>Cuscuteae</taxon>
        <taxon>Cuscuta</taxon>
        <taxon>Cuscuta subgen. Grammica</taxon>
        <taxon>Cuscuta sect. Cleistogrammica</taxon>
    </lineage>
</organism>
<dbReference type="AlphaFoldDB" id="A0A484MI25"/>
<dbReference type="PANTHER" id="PTHR46468">
    <property type="entry name" value="SENTRIN-SPECIFIC PROTEASE 8"/>
    <property type="match status" value="1"/>
</dbReference>
<dbReference type="Proteomes" id="UP000595140">
    <property type="component" value="Unassembled WGS sequence"/>
</dbReference>
<proteinExistence type="inferred from homology"/>
<keyword evidence="4" id="KW-0788">Thiol protease</keyword>
<keyword evidence="2" id="KW-0645">Protease</keyword>
<evidence type="ECO:0000313" key="7">
    <source>
        <dbReference type="Proteomes" id="UP000595140"/>
    </source>
</evidence>
<dbReference type="OrthoDB" id="5065855at2759"/>
<keyword evidence="3" id="KW-0378">Hydrolase</keyword>
<evidence type="ECO:0000256" key="2">
    <source>
        <dbReference type="ARBA" id="ARBA00022670"/>
    </source>
</evidence>
<dbReference type="InterPro" id="IPR044613">
    <property type="entry name" value="Nep1/2-like"/>
</dbReference>
<evidence type="ECO:0000256" key="4">
    <source>
        <dbReference type="ARBA" id="ARBA00022807"/>
    </source>
</evidence>
<dbReference type="GO" id="GO:0000338">
    <property type="term" value="P:protein deneddylation"/>
    <property type="evidence" value="ECO:0007669"/>
    <property type="project" value="TreeGrafter"/>
</dbReference>
<dbReference type="GO" id="GO:0008234">
    <property type="term" value="F:cysteine-type peptidase activity"/>
    <property type="evidence" value="ECO:0007669"/>
    <property type="project" value="UniProtKB-KW"/>
</dbReference>
<evidence type="ECO:0000256" key="1">
    <source>
        <dbReference type="ARBA" id="ARBA00005234"/>
    </source>
</evidence>
<comment type="similarity">
    <text evidence="1">Belongs to the peptidase C48 family.</text>
</comment>
<accession>A0A484MI25</accession>
<dbReference type="PANTHER" id="PTHR46468:SF1">
    <property type="entry name" value="SENTRIN-SPECIFIC PROTEASE 8"/>
    <property type="match status" value="1"/>
</dbReference>
<dbReference type="InterPro" id="IPR003653">
    <property type="entry name" value="Peptidase_C48_C"/>
</dbReference>
<evidence type="ECO:0000313" key="6">
    <source>
        <dbReference type="EMBL" id="VFQ88470.1"/>
    </source>
</evidence>
<gene>
    <name evidence="6" type="ORF">CCAM_LOCUS30246</name>
</gene>
<dbReference type="GO" id="GO:0006508">
    <property type="term" value="P:proteolysis"/>
    <property type="evidence" value="ECO:0007669"/>
    <property type="project" value="UniProtKB-KW"/>
</dbReference>
<dbReference type="SUPFAM" id="SSF54001">
    <property type="entry name" value="Cysteine proteinases"/>
    <property type="match status" value="1"/>
</dbReference>
<dbReference type="GO" id="GO:0019784">
    <property type="term" value="F:deNEDDylase activity"/>
    <property type="evidence" value="ECO:0007669"/>
    <property type="project" value="InterPro"/>
</dbReference>
<feature type="domain" description="Ubiquitin-like protease family profile" evidence="5">
    <location>
        <begin position="1"/>
        <end position="177"/>
    </location>
</feature>
<dbReference type="Gene3D" id="3.40.395.10">
    <property type="entry name" value="Adenoviral Proteinase, Chain A"/>
    <property type="match status" value="1"/>
</dbReference>
<evidence type="ECO:0000259" key="5">
    <source>
        <dbReference type="PROSITE" id="PS50600"/>
    </source>
</evidence>
<name>A0A484MI25_9ASTE</name>
<dbReference type="EMBL" id="OOIL02003592">
    <property type="protein sequence ID" value="VFQ88470.1"/>
    <property type="molecule type" value="Genomic_DNA"/>
</dbReference>